<dbReference type="HOGENOM" id="CLU_000288_57_20_1"/>
<name>C5DBA2_LACTC</name>
<dbReference type="SMART" id="SM00500">
    <property type="entry name" value="SFM"/>
    <property type="match status" value="1"/>
</dbReference>
<dbReference type="InterPro" id="IPR001680">
    <property type="entry name" value="WD40_rpt"/>
</dbReference>
<protein>
    <submittedName>
        <fullName evidence="6">KLTH0A00880p</fullName>
    </submittedName>
</protein>
<evidence type="ECO:0000256" key="1">
    <source>
        <dbReference type="ARBA" id="ARBA00022574"/>
    </source>
</evidence>
<evidence type="ECO:0000313" key="6">
    <source>
        <dbReference type="EMBL" id="CAR21059.1"/>
    </source>
</evidence>
<dbReference type="STRING" id="559295.C5DBA2"/>
<dbReference type="SMART" id="SM00320">
    <property type="entry name" value="WD40"/>
    <property type="match status" value="7"/>
</dbReference>
<dbReference type="InterPro" id="IPR019775">
    <property type="entry name" value="WD40_repeat_CS"/>
</dbReference>
<dbReference type="Proteomes" id="UP000002036">
    <property type="component" value="Chromosome A"/>
</dbReference>
<dbReference type="RefSeq" id="XP_002551501.1">
    <property type="nucleotide sequence ID" value="XM_002551455.1"/>
</dbReference>
<feature type="repeat" description="WD" evidence="3">
    <location>
        <begin position="264"/>
        <end position="305"/>
    </location>
</feature>
<dbReference type="GeneID" id="8290292"/>
<dbReference type="GO" id="GO:0000398">
    <property type="term" value="P:mRNA splicing, via spliceosome"/>
    <property type="evidence" value="ECO:0007669"/>
    <property type="project" value="TreeGrafter"/>
</dbReference>
<dbReference type="KEGG" id="lth:KLTH0A00880g"/>
<dbReference type="OrthoDB" id="540662at2759"/>
<feature type="repeat" description="WD" evidence="3">
    <location>
        <begin position="306"/>
        <end position="347"/>
    </location>
</feature>
<dbReference type="EMBL" id="CU928165">
    <property type="protein sequence ID" value="CAR21059.1"/>
    <property type="molecule type" value="Genomic_DNA"/>
</dbReference>
<dbReference type="InterPro" id="IPR036285">
    <property type="entry name" value="PRP4-like_sf"/>
</dbReference>
<keyword evidence="1 3" id="KW-0853">WD repeat</keyword>
<dbReference type="PROSITE" id="PS50294">
    <property type="entry name" value="WD_REPEATS_REGION"/>
    <property type="match status" value="5"/>
</dbReference>
<feature type="repeat" description="WD" evidence="3">
    <location>
        <begin position="433"/>
        <end position="466"/>
    </location>
</feature>
<feature type="repeat" description="WD" evidence="3">
    <location>
        <begin position="348"/>
        <end position="382"/>
    </location>
</feature>
<evidence type="ECO:0000256" key="2">
    <source>
        <dbReference type="ARBA" id="ARBA00022737"/>
    </source>
</evidence>
<dbReference type="PRINTS" id="PR00320">
    <property type="entry name" value="GPROTEINBRPT"/>
</dbReference>
<dbReference type="InterPro" id="IPR014906">
    <property type="entry name" value="PRP4-like"/>
</dbReference>
<dbReference type="AlphaFoldDB" id="C5DBA2"/>
<dbReference type="InterPro" id="IPR015943">
    <property type="entry name" value="WD40/YVTN_repeat-like_dom_sf"/>
</dbReference>
<dbReference type="InterPro" id="IPR036322">
    <property type="entry name" value="WD40_repeat_dom_sf"/>
</dbReference>
<dbReference type="GO" id="GO:0017070">
    <property type="term" value="F:U6 snRNA binding"/>
    <property type="evidence" value="ECO:0007669"/>
    <property type="project" value="TreeGrafter"/>
</dbReference>
<keyword evidence="2" id="KW-0677">Repeat</keyword>
<reference evidence="6 7" key="1">
    <citation type="journal article" date="2009" name="Genome Res.">
        <title>Comparative genomics of protoploid Saccharomycetaceae.</title>
        <authorList>
            <consortium name="The Genolevures Consortium"/>
            <person name="Souciet J.-L."/>
            <person name="Dujon B."/>
            <person name="Gaillardin C."/>
            <person name="Johnston M."/>
            <person name="Baret P.V."/>
            <person name="Cliften P."/>
            <person name="Sherman D.J."/>
            <person name="Weissenbach J."/>
            <person name="Westhof E."/>
            <person name="Wincker P."/>
            <person name="Jubin C."/>
            <person name="Poulain J."/>
            <person name="Barbe V."/>
            <person name="Segurens B."/>
            <person name="Artiguenave F."/>
            <person name="Anthouard V."/>
            <person name="Vacherie B."/>
            <person name="Val M.-E."/>
            <person name="Fulton R.S."/>
            <person name="Minx P."/>
            <person name="Wilson R."/>
            <person name="Durrens P."/>
            <person name="Jean G."/>
            <person name="Marck C."/>
            <person name="Martin T."/>
            <person name="Nikolski M."/>
            <person name="Rolland T."/>
            <person name="Seret M.-L."/>
            <person name="Casaregola S."/>
            <person name="Despons L."/>
            <person name="Fairhead C."/>
            <person name="Fischer G."/>
            <person name="Lafontaine I."/>
            <person name="Leh V."/>
            <person name="Lemaire M."/>
            <person name="de Montigny J."/>
            <person name="Neuveglise C."/>
            <person name="Thierry A."/>
            <person name="Blanc-Lenfle I."/>
            <person name="Bleykasten C."/>
            <person name="Diffels J."/>
            <person name="Fritsch E."/>
            <person name="Frangeul L."/>
            <person name="Goeffon A."/>
            <person name="Jauniaux N."/>
            <person name="Kachouri-Lafond R."/>
            <person name="Payen C."/>
            <person name="Potier S."/>
            <person name="Pribylova L."/>
            <person name="Ozanne C."/>
            <person name="Richard G.-F."/>
            <person name="Sacerdot C."/>
            <person name="Straub M.-L."/>
            <person name="Talla E."/>
        </authorList>
    </citation>
    <scope>NUCLEOTIDE SEQUENCE [LARGE SCALE GENOMIC DNA]</scope>
    <source>
        <strain evidence="7">ATCC 56472 / CBS 6340 / NRRL Y-8284</strain>
    </source>
</reference>
<feature type="region of interest" description="Disordered" evidence="4">
    <location>
        <begin position="93"/>
        <end position="118"/>
    </location>
</feature>
<dbReference type="InParanoid" id="C5DBA2"/>
<dbReference type="GO" id="GO:0030621">
    <property type="term" value="F:U4 snRNA binding"/>
    <property type="evidence" value="ECO:0007669"/>
    <property type="project" value="TreeGrafter"/>
</dbReference>
<dbReference type="Pfam" id="PF00400">
    <property type="entry name" value="WD40"/>
    <property type="match status" value="6"/>
</dbReference>
<accession>C5DBA2</accession>
<evidence type="ECO:0000259" key="5">
    <source>
        <dbReference type="SMART" id="SM00500"/>
    </source>
</evidence>
<sequence length="471" mass="52376">MNGQGTISFDEIRVDTSYIVEDGGKKADDTLKSLEFDREQKLTIVPTDDTEVRESLVHLGQPEALENESNRDRRDRLSDLLYQNPDIRAQFLERQAKSPSLETGPSEASESEDEEFYTPASGSLVECRQFLIQDSLGRARERLRNERGHADSQDVSTTIVQRRKLNAELSKYELWGSQVASSRPVSGVLLSPNQKSVACGSWHGDVKIIDSETLEILASFDAIHDDKIGGLDWSSDSTLLVTGGADRIVKVWKPSSPNDSTAVLKGHEGRVVKVKFHPSDRYVASASFDMTWRLWDVERQVELQLQEGHAKEVYCLDFQCDGSLLCSAGLDSIGRIWDMRSGQSLMILEGHAKPIYGVSWSPNGHHVATGSADGTVKVWDIRKVGNPFSILAHNNIVSDVKFDKVSGRTLVSSSYDKTVSVFASDSWLRLASLKGHTDKVMSIDISHDFSHLYSSGWDRSVKLWKLGVCNS</sequence>
<dbReference type="FunCoup" id="C5DBA2">
    <property type="interactions" value="483"/>
</dbReference>
<evidence type="ECO:0000313" key="7">
    <source>
        <dbReference type="Proteomes" id="UP000002036"/>
    </source>
</evidence>
<dbReference type="OMA" id="LNEPICY"/>
<keyword evidence="7" id="KW-1185">Reference proteome</keyword>
<dbReference type="PANTHER" id="PTHR19846:SF0">
    <property type="entry name" value="PRE-MRNA PROCESSING FACTOR 4"/>
    <property type="match status" value="1"/>
</dbReference>
<dbReference type="eggNOG" id="KOG0272">
    <property type="taxonomic scope" value="Eukaryota"/>
</dbReference>
<dbReference type="Gene3D" id="2.130.10.10">
    <property type="entry name" value="YVTN repeat-like/Quinoprotein amine dehydrogenase"/>
    <property type="match status" value="2"/>
</dbReference>
<dbReference type="GO" id="GO:0046540">
    <property type="term" value="C:U4/U6 x U5 tri-snRNP complex"/>
    <property type="evidence" value="ECO:0007669"/>
    <property type="project" value="TreeGrafter"/>
</dbReference>
<proteinExistence type="predicted"/>
<organism evidence="6 7">
    <name type="scientific">Lachancea thermotolerans (strain ATCC 56472 / CBS 6340 / NRRL Y-8284)</name>
    <name type="common">Yeast</name>
    <name type="synonym">Kluyveromyces thermotolerans</name>
    <dbReference type="NCBI Taxonomy" id="559295"/>
    <lineage>
        <taxon>Eukaryota</taxon>
        <taxon>Fungi</taxon>
        <taxon>Dikarya</taxon>
        <taxon>Ascomycota</taxon>
        <taxon>Saccharomycotina</taxon>
        <taxon>Saccharomycetes</taxon>
        <taxon>Saccharomycetales</taxon>
        <taxon>Saccharomycetaceae</taxon>
        <taxon>Lachancea</taxon>
    </lineage>
</organism>
<evidence type="ECO:0000256" key="3">
    <source>
        <dbReference type="PROSITE-ProRule" id="PRU00221"/>
    </source>
</evidence>
<dbReference type="PANTHER" id="PTHR19846">
    <property type="entry name" value="WD40 REPEAT PROTEIN"/>
    <property type="match status" value="1"/>
</dbReference>
<feature type="domain" description="Pre-mRNA processing factor 4 (PRP4)-like" evidence="5">
    <location>
        <begin position="47"/>
        <end position="97"/>
    </location>
</feature>
<feature type="compositionally biased region" description="Polar residues" evidence="4">
    <location>
        <begin position="97"/>
        <end position="108"/>
    </location>
</feature>
<dbReference type="SUPFAM" id="SSF158230">
    <property type="entry name" value="PRP4-like"/>
    <property type="match status" value="1"/>
</dbReference>
<dbReference type="CDD" id="cd00200">
    <property type="entry name" value="WD40"/>
    <property type="match status" value="1"/>
</dbReference>
<dbReference type="InterPro" id="IPR020472">
    <property type="entry name" value="WD40_PAC1"/>
</dbReference>
<evidence type="ECO:0000256" key="4">
    <source>
        <dbReference type="SAM" id="MobiDB-lite"/>
    </source>
</evidence>
<dbReference type="PROSITE" id="PS50082">
    <property type="entry name" value="WD_REPEATS_2"/>
    <property type="match status" value="5"/>
</dbReference>
<dbReference type="SUPFAM" id="SSF50978">
    <property type="entry name" value="WD40 repeat-like"/>
    <property type="match status" value="1"/>
</dbReference>
<dbReference type="FunFam" id="2.130.10.10:FF:000411">
    <property type="entry name" value="U4/U6 small nuclear ribonucleoprotein Prp4"/>
    <property type="match status" value="1"/>
</dbReference>
<feature type="repeat" description="WD" evidence="3">
    <location>
        <begin position="224"/>
        <end position="262"/>
    </location>
</feature>
<dbReference type="PROSITE" id="PS00678">
    <property type="entry name" value="WD_REPEATS_1"/>
    <property type="match status" value="2"/>
</dbReference>
<gene>
    <name evidence="6" type="ordered locus">KLTH0A00880g</name>
</gene>